<name>A0A397W1Y6_9GLOM</name>
<dbReference type="InterPro" id="IPR011009">
    <property type="entry name" value="Kinase-like_dom_sf"/>
</dbReference>
<protein>
    <submittedName>
        <fullName evidence="6">Kinase-like domain-containing protein</fullName>
    </submittedName>
</protein>
<dbReference type="InterPro" id="IPR001245">
    <property type="entry name" value="Ser-Thr/Tyr_kinase_cat_dom"/>
</dbReference>
<keyword evidence="4" id="KW-0067">ATP-binding</keyword>
<evidence type="ECO:0000256" key="3">
    <source>
        <dbReference type="ARBA" id="ARBA00022777"/>
    </source>
</evidence>
<dbReference type="PANTHER" id="PTHR44329:SF288">
    <property type="entry name" value="MITOGEN-ACTIVATED PROTEIN KINASE KINASE KINASE 20"/>
    <property type="match status" value="1"/>
</dbReference>
<organism evidence="6 7">
    <name type="scientific">Gigaspora rosea</name>
    <dbReference type="NCBI Taxonomy" id="44941"/>
    <lineage>
        <taxon>Eukaryota</taxon>
        <taxon>Fungi</taxon>
        <taxon>Fungi incertae sedis</taxon>
        <taxon>Mucoromycota</taxon>
        <taxon>Glomeromycotina</taxon>
        <taxon>Glomeromycetes</taxon>
        <taxon>Diversisporales</taxon>
        <taxon>Gigasporaceae</taxon>
        <taxon>Gigaspora</taxon>
    </lineage>
</organism>
<dbReference type="STRING" id="44941.A0A397W1Y6"/>
<dbReference type="Pfam" id="PF07714">
    <property type="entry name" value="PK_Tyr_Ser-Thr"/>
    <property type="match status" value="1"/>
</dbReference>
<dbReference type="PRINTS" id="PR00109">
    <property type="entry name" value="TYRKINASE"/>
</dbReference>
<keyword evidence="3 6" id="KW-0418">Kinase</keyword>
<reference evidence="6 7" key="1">
    <citation type="submission" date="2018-06" db="EMBL/GenBank/DDBJ databases">
        <title>Comparative genomics reveals the genomic features of Rhizophagus irregularis, R. cerebriforme, R. diaphanum and Gigaspora rosea, and their symbiotic lifestyle signature.</title>
        <authorList>
            <person name="Morin E."/>
            <person name="San Clemente H."/>
            <person name="Chen E.C.H."/>
            <person name="De La Providencia I."/>
            <person name="Hainaut M."/>
            <person name="Kuo A."/>
            <person name="Kohler A."/>
            <person name="Murat C."/>
            <person name="Tang N."/>
            <person name="Roy S."/>
            <person name="Loubradou J."/>
            <person name="Henrissat B."/>
            <person name="Grigoriev I.V."/>
            <person name="Corradi N."/>
            <person name="Roux C."/>
            <person name="Martin F.M."/>
        </authorList>
    </citation>
    <scope>NUCLEOTIDE SEQUENCE [LARGE SCALE GENOMIC DNA]</scope>
    <source>
        <strain evidence="6 7">DAOM 194757</strain>
    </source>
</reference>
<gene>
    <name evidence="6" type="ORF">C2G38_1952326</name>
</gene>
<accession>A0A397W1Y6</accession>
<dbReference type="SUPFAM" id="SSF56112">
    <property type="entry name" value="Protein kinase-like (PK-like)"/>
    <property type="match status" value="1"/>
</dbReference>
<evidence type="ECO:0000256" key="1">
    <source>
        <dbReference type="ARBA" id="ARBA00022679"/>
    </source>
</evidence>
<dbReference type="OrthoDB" id="346907at2759"/>
<proteinExistence type="predicted"/>
<dbReference type="Gene3D" id="1.10.510.10">
    <property type="entry name" value="Transferase(Phosphotransferase) domain 1"/>
    <property type="match status" value="1"/>
</dbReference>
<keyword evidence="7" id="KW-1185">Reference proteome</keyword>
<dbReference type="PROSITE" id="PS50011">
    <property type="entry name" value="PROTEIN_KINASE_DOM"/>
    <property type="match status" value="1"/>
</dbReference>
<dbReference type="InterPro" id="IPR051681">
    <property type="entry name" value="Ser/Thr_Kinases-Pseudokinases"/>
</dbReference>
<comment type="caution">
    <text evidence="6">The sequence shown here is derived from an EMBL/GenBank/DDBJ whole genome shotgun (WGS) entry which is preliminary data.</text>
</comment>
<dbReference type="InterPro" id="IPR000719">
    <property type="entry name" value="Prot_kinase_dom"/>
</dbReference>
<dbReference type="EMBL" id="QKWP01000078">
    <property type="protein sequence ID" value="RIB28062.1"/>
    <property type="molecule type" value="Genomic_DNA"/>
</dbReference>
<keyword evidence="2" id="KW-0547">Nucleotide-binding</keyword>
<evidence type="ECO:0000259" key="5">
    <source>
        <dbReference type="PROSITE" id="PS50011"/>
    </source>
</evidence>
<sequence>MVLQFAKDTDLRSYLKKKQKKGLYKISWSEIIKLAGEITHGLKYLHDKKIIHRDLHSKNILIDDGNALIADFGMSKYLNESATLSPGGVTGLAYTDPRCFQRIKPDEKSDVYSLGLLFWELTSGIPPFSNLYVAAIISEVLKGEGEKIIENTPLEYVSLYSKCWSSNSADRPTLNEILYELEKLSTQISIEHITNKLVKNSYSYEESENCWFI</sequence>
<keyword evidence="1" id="KW-0808">Transferase</keyword>
<evidence type="ECO:0000256" key="2">
    <source>
        <dbReference type="ARBA" id="ARBA00022741"/>
    </source>
</evidence>
<evidence type="ECO:0000256" key="4">
    <source>
        <dbReference type="ARBA" id="ARBA00022840"/>
    </source>
</evidence>
<evidence type="ECO:0000313" key="7">
    <source>
        <dbReference type="Proteomes" id="UP000266673"/>
    </source>
</evidence>
<dbReference type="GO" id="GO:0005524">
    <property type="term" value="F:ATP binding"/>
    <property type="evidence" value="ECO:0007669"/>
    <property type="project" value="UniProtKB-KW"/>
</dbReference>
<dbReference type="Proteomes" id="UP000266673">
    <property type="component" value="Unassembled WGS sequence"/>
</dbReference>
<feature type="domain" description="Protein kinase" evidence="5">
    <location>
        <begin position="1"/>
        <end position="184"/>
    </location>
</feature>
<dbReference type="AlphaFoldDB" id="A0A397W1Y6"/>
<dbReference type="GO" id="GO:0004674">
    <property type="term" value="F:protein serine/threonine kinase activity"/>
    <property type="evidence" value="ECO:0007669"/>
    <property type="project" value="TreeGrafter"/>
</dbReference>
<dbReference type="PANTHER" id="PTHR44329">
    <property type="entry name" value="SERINE/THREONINE-PROTEIN KINASE TNNI3K-RELATED"/>
    <property type="match status" value="1"/>
</dbReference>
<evidence type="ECO:0000313" key="6">
    <source>
        <dbReference type="EMBL" id="RIB28062.1"/>
    </source>
</evidence>